<evidence type="ECO:0000256" key="3">
    <source>
        <dbReference type="SAM" id="Phobius"/>
    </source>
</evidence>
<evidence type="ECO:0000256" key="1">
    <source>
        <dbReference type="ARBA" id="ARBA00023157"/>
    </source>
</evidence>
<accession>A0A6C0BYM4</accession>
<dbReference type="InterPro" id="IPR016186">
    <property type="entry name" value="C-type_lectin-like/link_sf"/>
</dbReference>
<feature type="transmembrane region" description="Helical" evidence="3">
    <location>
        <begin position="53"/>
        <end position="72"/>
    </location>
</feature>
<dbReference type="Gene3D" id="3.10.100.10">
    <property type="entry name" value="Mannose-Binding Protein A, subunit A"/>
    <property type="match status" value="1"/>
</dbReference>
<dbReference type="Pfam" id="PF00193">
    <property type="entry name" value="Xlink"/>
    <property type="match status" value="1"/>
</dbReference>
<dbReference type="EMBL" id="MN739273">
    <property type="protein sequence ID" value="QHS96659.1"/>
    <property type="molecule type" value="Genomic_DNA"/>
</dbReference>
<feature type="transmembrane region" description="Helical" evidence="3">
    <location>
        <begin position="93"/>
        <end position="119"/>
    </location>
</feature>
<dbReference type="InterPro" id="IPR000538">
    <property type="entry name" value="Link_dom"/>
</dbReference>
<dbReference type="GO" id="GO:0007155">
    <property type="term" value="P:cell adhesion"/>
    <property type="evidence" value="ECO:0007669"/>
    <property type="project" value="InterPro"/>
</dbReference>
<dbReference type="SUPFAM" id="SSF56436">
    <property type="entry name" value="C-type lectin-like"/>
    <property type="match status" value="1"/>
</dbReference>
<organism evidence="5">
    <name type="scientific">viral metagenome</name>
    <dbReference type="NCBI Taxonomy" id="1070528"/>
    <lineage>
        <taxon>unclassified sequences</taxon>
        <taxon>metagenomes</taxon>
        <taxon>organismal metagenomes</taxon>
    </lineage>
</organism>
<feature type="domain" description="Link" evidence="4">
    <location>
        <begin position="160"/>
        <end position="262"/>
    </location>
</feature>
<keyword evidence="3" id="KW-0812">Transmembrane</keyword>
<keyword evidence="3" id="KW-1133">Transmembrane helix</keyword>
<keyword evidence="3" id="KW-0472">Membrane</keyword>
<dbReference type="PROSITE" id="PS50963">
    <property type="entry name" value="LINK_2"/>
    <property type="match status" value="1"/>
</dbReference>
<dbReference type="InterPro" id="IPR016187">
    <property type="entry name" value="CTDL_fold"/>
</dbReference>
<evidence type="ECO:0000256" key="2">
    <source>
        <dbReference type="SAM" id="MobiDB-lite"/>
    </source>
</evidence>
<keyword evidence="1" id="KW-1015">Disulfide bond</keyword>
<evidence type="ECO:0000313" key="5">
    <source>
        <dbReference type="EMBL" id="QHS96659.1"/>
    </source>
</evidence>
<dbReference type="SMART" id="SM00445">
    <property type="entry name" value="LINK"/>
    <property type="match status" value="1"/>
</dbReference>
<name>A0A6C0BYM4_9ZZZZ</name>
<reference evidence="5" key="1">
    <citation type="journal article" date="2020" name="Nature">
        <title>Giant virus diversity and host interactions through global metagenomics.</title>
        <authorList>
            <person name="Schulz F."/>
            <person name="Roux S."/>
            <person name="Paez-Espino D."/>
            <person name="Jungbluth S."/>
            <person name="Walsh D.A."/>
            <person name="Denef V.J."/>
            <person name="McMahon K.D."/>
            <person name="Konstantinidis K.T."/>
            <person name="Eloe-Fadrosh E.A."/>
            <person name="Kyrpides N.C."/>
            <person name="Woyke T."/>
        </authorList>
    </citation>
    <scope>NUCLEOTIDE SEQUENCE</scope>
    <source>
        <strain evidence="5">GVMAG-M-3300020166-18</strain>
    </source>
</reference>
<feature type="region of interest" description="Disordered" evidence="2">
    <location>
        <begin position="142"/>
        <end position="162"/>
    </location>
</feature>
<protein>
    <recommendedName>
        <fullName evidence="4">Link domain-containing protein</fullName>
    </recommendedName>
</protein>
<dbReference type="AlphaFoldDB" id="A0A6C0BYM4"/>
<sequence>MNTDSRKELIPDIKQLLDNPIPQPESNAASSSSSELNVDPKTFMTDNSFTNPLYISVVMIGLILIVTLIVYLGGIGSTTETNSLGVETTNDNIALKVIFAIVIFLLVLYITQYVLYYYFGVDITTNLANMFKPNKDPTIDINIDKSNELPTPPPKPEPEPVDQDEVFNVRDNVYTYDDAKLVCDAYDSKLATYSQVEESYNKGGEWCNYGWSADQLALFPTQSSTYNELMKTKDHKHDCGRPGVNGGYIANPNVRFGVNCYGKKPAITKEEEEMMKNITPYPKNQKEEEIEETVNKWKNNLDDILVSPFNYGQWNE</sequence>
<proteinExistence type="predicted"/>
<evidence type="ECO:0000259" key="4">
    <source>
        <dbReference type="PROSITE" id="PS50963"/>
    </source>
</evidence>
<dbReference type="GO" id="GO:0005540">
    <property type="term" value="F:hyaluronic acid binding"/>
    <property type="evidence" value="ECO:0007669"/>
    <property type="project" value="InterPro"/>
</dbReference>